<comment type="caution">
    <text evidence="2">The sequence shown here is derived from an EMBL/GenBank/DDBJ whole genome shotgun (WGS) entry which is preliminary data.</text>
</comment>
<feature type="signal peptide" evidence="1">
    <location>
        <begin position="1"/>
        <end position="25"/>
    </location>
</feature>
<feature type="chain" id="PRO_5032749878" evidence="1">
    <location>
        <begin position="26"/>
        <end position="159"/>
    </location>
</feature>
<name>A0A844ZG85_9SPHN</name>
<dbReference type="RefSeq" id="WP_160589459.1">
    <property type="nucleotide sequence ID" value="NZ_BAAAFP010000002.1"/>
</dbReference>
<accession>A0A844ZG85</accession>
<dbReference type="EMBL" id="WTYY01000001">
    <property type="protein sequence ID" value="MXO87531.1"/>
    <property type="molecule type" value="Genomic_DNA"/>
</dbReference>
<gene>
    <name evidence="2" type="ORF">GRI32_02135</name>
</gene>
<dbReference type="Proteomes" id="UP000435243">
    <property type="component" value="Unassembled WGS sequence"/>
</dbReference>
<reference evidence="2 3" key="1">
    <citation type="submission" date="2019-12" db="EMBL/GenBank/DDBJ databases">
        <title>Genomic-based taxomic classification of the family Erythrobacteraceae.</title>
        <authorList>
            <person name="Xu L."/>
        </authorList>
    </citation>
    <scope>NUCLEOTIDE SEQUENCE [LARGE SCALE GENOMIC DNA]</scope>
    <source>
        <strain evidence="2 3">JCM 16339</strain>
    </source>
</reference>
<dbReference type="InterPro" id="IPR018673">
    <property type="entry name" value="DUF2141"/>
</dbReference>
<sequence>MMTRSPITHAGFASLAALGSLISLAAITSSPAVAQQPGASFSLTVTQLSSTNGQLIVCLFREKADFPECEEGDGTWRRTYPITGATTRIQVPLPAAGNYAVTVFHDENRNGRLGQNFIGMPTEGVGVSGNPGGMPRYARSQVPLAAGSTITIQMRYLFD</sequence>
<protein>
    <submittedName>
        <fullName evidence="2">DUF2141 domain-containing protein</fullName>
    </submittedName>
</protein>
<keyword evidence="3" id="KW-1185">Reference proteome</keyword>
<dbReference type="OrthoDB" id="7189112at2"/>
<keyword evidence="1" id="KW-0732">Signal</keyword>
<dbReference type="Pfam" id="PF09912">
    <property type="entry name" value="DUF2141"/>
    <property type="match status" value="1"/>
</dbReference>
<evidence type="ECO:0000256" key="1">
    <source>
        <dbReference type="SAM" id="SignalP"/>
    </source>
</evidence>
<proteinExistence type="predicted"/>
<evidence type="ECO:0000313" key="3">
    <source>
        <dbReference type="Proteomes" id="UP000435243"/>
    </source>
</evidence>
<dbReference type="AlphaFoldDB" id="A0A844ZG85"/>
<evidence type="ECO:0000313" key="2">
    <source>
        <dbReference type="EMBL" id="MXO87531.1"/>
    </source>
</evidence>
<organism evidence="2 3">
    <name type="scientific">Alteraurantiacibacter aestuarii</name>
    <dbReference type="NCBI Taxonomy" id="650004"/>
    <lineage>
        <taxon>Bacteria</taxon>
        <taxon>Pseudomonadati</taxon>
        <taxon>Pseudomonadota</taxon>
        <taxon>Alphaproteobacteria</taxon>
        <taxon>Sphingomonadales</taxon>
        <taxon>Erythrobacteraceae</taxon>
        <taxon>Alteraurantiacibacter</taxon>
    </lineage>
</organism>